<accession>A0A7I7QHS0</accession>
<dbReference type="AlphaFoldDB" id="A0A7I7QHS0"/>
<dbReference type="RefSeq" id="WP_163794255.1">
    <property type="nucleotide sequence ID" value="NZ_AP022587.1"/>
</dbReference>
<evidence type="ECO:0000256" key="1">
    <source>
        <dbReference type="SAM" id="Phobius"/>
    </source>
</evidence>
<keyword evidence="1" id="KW-1133">Transmembrane helix</keyword>
<protein>
    <submittedName>
        <fullName evidence="2">Uncharacterized protein</fullName>
    </submittedName>
</protein>
<name>A0A7I7QHS0_9MYCO</name>
<proteinExistence type="predicted"/>
<dbReference type="KEGG" id="msto:MSTO_60330"/>
<feature type="transmembrane region" description="Helical" evidence="1">
    <location>
        <begin position="7"/>
        <end position="32"/>
    </location>
</feature>
<feature type="transmembrane region" description="Helical" evidence="1">
    <location>
        <begin position="87"/>
        <end position="111"/>
    </location>
</feature>
<dbReference type="Proteomes" id="UP000467130">
    <property type="component" value="Chromosome"/>
</dbReference>
<keyword evidence="1" id="KW-0472">Membrane</keyword>
<dbReference type="EMBL" id="AP022587">
    <property type="protein sequence ID" value="BBY25828.1"/>
    <property type="molecule type" value="Genomic_DNA"/>
</dbReference>
<feature type="transmembrane region" description="Helical" evidence="1">
    <location>
        <begin position="52"/>
        <end position="75"/>
    </location>
</feature>
<evidence type="ECO:0000313" key="3">
    <source>
        <dbReference type="Proteomes" id="UP000467130"/>
    </source>
</evidence>
<sequence length="132" mass="14477">MNVNSRVIGVWSAAAFFVVWAVGYMGFAQWVPPLSPSLTAQQVAQLFHERSVPIRVGMVLMSLGAVLYLPWTVTLSSLIKDIEGKSFFWAATQLAAGIVSMLTFMLPAFLWTAAAFRPERNPEITQALSDLG</sequence>
<reference evidence="2 3" key="1">
    <citation type="journal article" date="2019" name="Emerg. Microbes Infect.">
        <title>Comprehensive subspecies identification of 175 nontuberculous mycobacteria species based on 7547 genomic profiles.</title>
        <authorList>
            <person name="Matsumoto Y."/>
            <person name="Kinjo T."/>
            <person name="Motooka D."/>
            <person name="Nabeya D."/>
            <person name="Jung N."/>
            <person name="Uechi K."/>
            <person name="Horii T."/>
            <person name="Iida T."/>
            <person name="Fujita J."/>
            <person name="Nakamura S."/>
        </authorList>
    </citation>
    <scope>NUCLEOTIDE SEQUENCE [LARGE SCALE GENOMIC DNA]</scope>
    <source>
        <strain evidence="2 3">JCM 17783</strain>
    </source>
</reference>
<organism evidence="2 3">
    <name type="scientific">Mycobacterium stomatepiae</name>
    <dbReference type="NCBI Taxonomy" id="470076"/>
    <lineage>
        <taxon>Bacteria</taxon>
        <taxon>Bacillati</taxon>
        <taxon>Actinomycetota</taxon>
        <taxon>Actinomycetes</taxon>
        <taxon>Mycobacteriales</taxon>
        <taxon>Mycobacteriaceae</taxon>
        <taxon>Mycobacterium</taxon>
        <taxon>Mycobacterium simiae complex</taxon>
    </lineage>
</organism>
<evidence type="ECO:0000313" key="2">
    <source>
        <dbReference type="EMBL" id="BBY25828.1"/>
    </source>
</evidence>
<gene>
    <name evidence="2" type="ORF">MSTO_60330</name>
</gene>
<keyword evidence="1" id="KW-0812">Transmembrane</keyword>
<keyword evidence="3" id="KW-1185">Reference proteome</keyword>